<evidence type="ECO:0000313" key="1">
    <source>
        <dbReference type="EMBL" id="CAB4189883.1"/>
    </source>
</evidence>
<name>A0A6J5QZP9_9CAUD</name>
<protein>
    <submittedName>
        <fullName evidence="1">Uncharacterized protein</fullName>
    </submittedName>
</protein>
<accession>A0A6J5QZP9</accession>
<reference evidence="1" key="1">
    <citation type="submission" date="2020-05" db="EMBL/GenBank/DDBJ databases">
        <authorList>
            <person name="Chiriac C."/>
            <person name="Salcher M."/>
            <person name="Ghai R."/>
            <person name="Kavagutti S V."/>
        </authorList>
    </citation>
    <scope>NUCLEOTIDE SEQUENCE</scope>
</reference>
<organism evidence="1">
    <name type="scientific">uncultured Caudovirales phage</name>
    <dbReference type="NCBI Taxonomy" id="2100421"/>
    <lineage>
        <taxon>Viruses</taxon>
        <taxon>Duplodnaviria</taxon>
        <taxon>Heunggongvirae</taxon>
        <taxon>Uroviricota</taxon>
        <taxon>Caudoviricetes</taxon>
        <taxon>Peduoviridae</taxon>
        <taxon>Maltschvirus</taxon>
        <taxon>Maltschvirus maltsch</taxon>
    </lineage>
</organism>
<proteinExistence type="predicted"/>
<dbReference type="EMBL" id="LR797151">
    <property type="protein sequence ID" value="CAB4189883.1"/>
    <property type="molecule type" value="Genomic_DNA"/>
</dbReference>
<sequence>MLNTMEDMWRMVNIANACIKDLESTLNRSRKQGASLALAHLDEIDELKRKNEALTISHIKVVGYLTEIESLKRKNAMQEQGLRCMSDTISWMTDNQRIF</sequence>
<gene>
    <name evidence="1" type="ORF">UFOVP1192_20</name>
</gene>